<reference evidence="2" key="1">
    <citation type="submission" date="2016-06" db="EMBL/GenBank/DDBJ databases">
        <title>Parallel loss of symbiosis genes in relatives of nitrogen-fixing non-legume Parasponia.</title>
        <authorList>
            <person name="Van Velzen R."/>
            <person name="Holmer R."/>
            <person name="Bu F."/>
            <person name="Rutten L."/>
            <person name="Van Zeijl A."/>
            <person name="Liu W."/>
            <person name="Santuari L."/>
            <person name="Cao Q."/>
            <person name="Sharma T."/>
            <person name="Shen D."/>
            <person name="Roswanjaya Y."/>
            <person name="Wardhani T."/>
            <person name="Kalhor M.S."/>
            <person name="Jansen J."/>
            <person name="Van den Hoogen J."/>
            <person name="Gungor B."/>
            <person name="Hartog M."/>
            <person name="Hontelez J."/>
            <person name="Verver J."/>
            <person name="Yang W.-C."/>
            <person name="Schijlen E."/>
            <person name="Repin R."/>
            <person name="Schilthuizen M."/>
            <person name="Schranz E."/>
            <person name="Heidstra R."/>
            <person name="Miyata K."/>
            <person name="Fedorova E."/>
            <person name="Kohlen W."/>
            <person name="Bisseling T."/>
            <person name="Smit S."/>
            <person name="Geurts R."/>
        </authorList>
    </citation>
    <scope>NUCLEOTIDE SEQUENCE [LARGE SCALE GENOMIC DNA]</scope>
    <source>
        <strain evidence="2">cv. RG33-2</strain>
    </source>
</reference>
<evidence type="ECO:0000313" key="2">
    <source>
        <dbReference type="Proteomes" id="UP000237000"/>
    </source>
</evidence>
<dbReference type="EMBL" id="JXTC01000256">
    <property type="protein sequence ID" value="PON75435.1"/>
    <property type="molecule type" value="Genomic_DNA"/>
</dbReference>
<sequence length="66" mass="7349">MVLVLRRGVEGSPGARPHCGPVHLAKISSDDLVSRAAKRVFGKGESMREKGRKEWGFVHIFDMCRV</sequence>
<evidence type="ECO:0000313" key="1">
    <source>
        <dbReference type="EMBL" id="PON75435.1"/>
    </source>
</evidence>
<keyword evidence="2" id="KW-1185">Reference proteome</keyword>
<dbReference type="InParanoid" id="A0A2P5DQ62"/>
<organism evidence="1 2">
    <name type="scientific">Trema orientale</name>
    <name type="common">Charcoal tree</name>
    <name type="synonym">Celtis orientalis</name>
    <dbReference type="NCBI Taxonomy" id="63057"/>
    <lineage>
        <taxon>Eukaryota</taxon>
        <taxon>Viridiplantae</taxon>
        <taxon>Streptophyta</taxon>
        <taxon>Embryophyta</taxon>
        <taxon>Tracheophyta</taxon>
        <taxon>Spermatophyta</taxon>
        <taxon>Magnoliopsida</taxon>
        <taxon>eudicotyledons</taxon>
        <taxon>Gunneridae</taxon>
        <taxon>Pentapetalae</taxon>
        <taxon>rosids</taxon>
        <taxon>fabids</taxon>
        <taxon>Rosales</taxon>
        <taxon>Cannabaceae</taxon>
        <taxon>Trema</taxon>
    </lineage>
</organism>
<dbReference type="AlphaFoldDB" id="A0A2P5DQ62"/>
<proteinExistence type="predicted"/>
<protein>
    <submittedName>
        <fullName evidence="1">Uncharacterized protein</fullName>
    </submittedName>
</protein>
<dbReference type="Proteomes" id="UP000237000">
    <property type="component" value="Unassembled WGS sequence"/>
</dbReference>
<comment type="caution">
    <text evidence="1">The sequence shown here is derived from an EMBL/GenBank/DDBJ whole genome shotgun (WGS) entry which is preliminary data.</text>
</comment>
<name>A0A2P5DQ62_TREOI</name>
<gene>
    <name evidence="1" type="ORF">TorRG33x02_245290</name>
</gene>
<accession>A0A2P5DQ62</accession>